<organism evidence="8 9">
    <name type="scientific">Zophobas morio</name>
    <dbReference type="NCBI Taxonomy" id="2755281"/>
    <lineage>
        <taxon>Eukaryota</taxon>
        <taxon>Metazoa</taxon>
        <taxon>Ecdysozoa</taxon>
        <taxon>Arthropoda</taxon>
        <taxon>Hexapoda</taxon>
        <taxon>Insecta</taxon>
        <taxon>Pterygota</taxon>
        <taxon>Neoptera</taxon>
        <taxon>Endopterygota</taxon>
        <taxon>Coleoptera</taxon>
        <taxon>Polyphaga</taxon>
        <taxon>Cucujiformia</taxon>
        <taxon>Tenebrionidae</taxon>
        <taxon>Zophobas</taxon>
    </lineage>
</organism>
<evidence type="ECO:0000313" key="8">
    <source>
        <dbReference type="EMBL" id="KAJ3643658.1"/>
    </source>
</evidence>
<dbReference type="Gene3D" id="3.20.20.100">
    <property type="entry name" value="NADP-dependent oxidoreductase domain"/>
    <property type="match status" value="1"/>
</dbReference>
<name>A0AA38M534_9CUCU</name>
<dbReference type="PROSITE" id="PS00062">
    <property type="entry name" value="ALDOKETO_REDUCTASE_2"/>
    <property type="match status" value="1"/>
</dbReference>
<dbReference type="PROSITE" id="PS00798">
    <property type="entry name" value="ALDOKETO_REDUCTASE_1"/>
    <property type="match status" value="1"/>
</dbReference>
<evidence type="ECO:0000256" key="5">
    <source>
        <dbReference type="PIRSR" id="PIRSR000097-2"/>
    </source>
</evidence>
<protein>
    <recommendedName>
        <fullName evidence="7">NADP-dependent oxidoreductase domain-containing protein</fullName>
    </recommendedName>
</protein>
<sequence>MTSKMFLTLPSGQKMPILGLGTAQAKTDAEIETAINTALELGYRHIDTAWAYENERPIGNVLKQWLTSGKLKREDLFITTKLPLVAVHPDRVDAFMKKSLENLQLDYVDLYLIHLPVGCKYKEGNVGPYFDDKGEVVTEGKTDHAALWKKMEEQVEAGHTKNIGLSNYNIAQISTVLKTAKIKPANLQIEMHMYLQQKELVDFCHENGITVVAYCPIAHPGLAQTLERMGIKYSHQLPTLFDDPVVTKIAEKHKKTSAQVALRFLVQIGVSAIPKSVTPKRIEENINVFDFGLDEDDMKSLYALERGEEGRLLHFKIFMPGLGKHPDYPFK</sequence>
<dbReference type="AlphaFoldDB" id="A0AA38M534"/>
<dbReference type="PANTHER" id="PTHR11732">
    <property type="entry name" value="ALDO/KETO REDUCTASE"/>
    <property type="match status" value="1"/>
</dbReference>
<dbReference type="SUPFAM" id="SSF51430">
    <property type="entry name" value="NAD(P)-linked oxidoreductase"/>
    <property type="match status" value="1"/>
</dbReference>
<evidence type="ECO:0000259" key="7">
    <source>
        <dbReference type="Pfam" id="PF00248"/>
    </source>
</evidence>
<feature type="domain" description="NADP-dependent oxidoreductase" evidence="7">
    <location>
        <begin position="18"/>
        <end position="304"/>
    </location>
</feature>
<dbReference type="FunFam" id="3.20.20.100:FF:000006">
    <property type="entry name" value="Aldo-keto reductase family 1 member A1"/>
    <property type="match status" value="1"/>
</dbReference>
<evidence type="ECO:0000313" key="9">
    <source>
        <dbReference type="Proteomes" id="UP001168821"/>
    </source>
</evidence>
<keyword evidence="2" id="KW-0521">NADP</keyword>
<dbReference type="GO" id="GO:0016491">
    <property type="term" value="F:oxidoreductase activity"/>
    <property type="evidence" value="ECO:0007669"/>
    <property type="project" value="UniProtKB-KW"/>
</dbReference>
<keyword evidence="9" id="KW-1185">Reference proteome</keyword>
<comment type="caution">
    <text evidence="8">The sequence shown here is derived from an EMBL/GenBank/DDBJ whole genome shotgun (WGS) entry which is preliminary data.</text>
</comment>
<evidence type="ECO:0000256" key="1">
    <source>
        <dbReference type="ARBA" id="ARBA00007905"/>
    </source>
</evidence>
<accession>A0AA38M534</accession>
<feature type="site" description="Lowers pKa of active site Tyr" evidence="6">
    <location>
        <position position="81"/>
    </location>
</feature>
<feature type="active site" description="Proton donor" evidence="4">
    <location>
        <position position="52"/>
    </location>
</feature>
<dbReference type="PRINTS" id="PR00069">
    <property type="entry name" value="ALDKETRDTASE"/>
</dbReference>
<evidence type="ECO:0000256" key="3">
    <source>
        <dbReference type="ARBA" id="ARBA00023002"/>
    </source>
</evidence>
<dbReference type="InterPro" id="IPR020471">
    <property type="entry name" value="AKR"/>
</dbReference>
<evidence type="ECO:0000256" key="4">
    <source>
        <dbReference type="PIRSR" id="PIRSR000097-1"/>
    </source>
</evidence>
<dbReference type="Proteomes" id="UP001168821">
    <property type="component" value="Unassembled WGS sequence"/>
</dbReference>
<dbReference type="InterPro" id="IPR036812">
    <property type="entry name" value="NAD(P)_OxRdtase_dom_sf"/>
</dbReference>
<dbReference type="InterPro" id="IPR018170">
    <property type="entry name" value="Aldo/ket_reductase_CS"/>
</dbReference>
<evidence type="ECO:0000256" key="2">
    <source>
        <dbReference type="ARBA" id="ARBA00022857"/>
    </source>
</evidence>
<feature type="binding site" evidence="5">
    <location>
        <position position="114"/>
    </location>
    <ligand>
        <name>substrate</name>
    </ligand>
</feature>
<gene>
    <name evidence="8" type="ORF">Zmor_026357</name>
</gene>
<dbReference type="EMBL" id="JALNTZ010000008">
    <property type="protein sequence ID" value="KAJ3643658.1"/>
    <property type="molecule type" value="Genomic_DNA"/>
</dbReference>
<reference evidence="8" key="1">
    <citation type="journal article" date="2023" name="G3 (Bethesda)">
        <title>Whole genome assemblies of Zophobas morio and Tenebrio molitor.</title>
        <authorList>
            <person name="Kaur S."/>
            <person name="Stinson S.A."/>
            <person name="diCenzo G.C."/>
        </authorList>
    </citation>
    <scope>NUCLEOTIDE SEQUENCE</scope>
    <source>
        <tissue evidence="8">Head and legs</tissue>
    </source>
</reference>
<comment type="similarity">
    <text evidence="1">Belongs to the aldo/keto reductase family.</text>
</comment>
<keyword evidence="3" id="KW-0560">Oxidoreductase</keyword>
<dbReference type="InterPro" id="IPR023210">
    <property type="entry name" value="NADP_OxRdtase_dom"/>
</dbReference>
<dbReference type="PIRSF" id="PIRSF000097">
    <property type="entry name" value="AKR"/>
    <property type="match status" value="1"/>
</dbReference>
<dbReference type="Pfam" id="PF00248">
    <property type="entry name" value="Aldo_ket_red"/>
    <property type="match status" value="1"/>
</dbReference>
<evidence type="ECO:0000256" key="6">
    <source>
        <dbReference type="PIRSR" id="PIRSR000097-3"/>
    </source>
</evidence>
<proteinExistence type="inferred from homology"/>
<dbReference type="PROSITE" id="PS00063">
    <property type="entry name" value="ALDOKETO_REDUCTASE_3"/>
    <property type="match status" value="1"/>
</dbReference>